<protein>
    <submittedName>
        <fullName evidence="1">Uncharacterized protein</fullName>
    </submittedName>
</protein>
<dbReference type="EMBL" id="CM043808">
    <property type="protein sequence ID" value="KAI4801929.1"/>
    <property type="molecule type" value="Genomic_DNA"/>
</dbReference>
<gene>
    <name evidence="1" type="ORF">KUCAC02_019796</name>
</gene>
<dbReference type="Proteomes" id="UP001057452">
    <property type="component" value="Chromosome 24"/>
</dbReference>
<name>A0ACB9VQ39_CHAAC</name>
<comment type="caution">
    <text evidence="1">The sequence shown here is derived from an EMBL/GenBank/DDBJ whole genome shotgun (WGS) entry which is preliminary data.</text>
</comment>
<organism evidence="1 2">
    <name type="scientific">Chaenocephalus aceratus</name>
    <name type="common">Blackfin icefish</name>
    <name type="synonym">Chaenichthys aceratus</name>
    <dbReference type="NCBI Taxonomy" id="36190"/>
    <lineage>
        <taxon>Eukaryota</taxon>
        <taxon>Metazoa</taxon>
        <taxon>Chordata</taxon>
        <taxon>Craniata</taxon>
        <taxon>Vertebrata</taxon>
        <taxon>Euteleostomi</taxon>
        <taxon>Actinopterygii</taxon>
        <taxon>Neopterygii</taxon>
        <taxon>Teleostei</taxon>
        <taxon>Neoteleostei</taxon>
        <taxon>Acanthomorphata</taxon>
        <taxon>Eupercaria</taxon>
        <taxon>Perciformes</taxon>
        <taxon>Notothenioidei</taxon>
        <taxon>Channichthyidae</taxon>
        <taxon>Chaenocephalus</taxon>
    </lineage>
</organism>
<proteinExistence type="predicted"/>
<evidence type="ECO:0000313" key="1">
    <source>
        <dbReference type="EMBL" id="KAI4801929.1"/>
    </source>
</evidence>
<sequence>MKRSAAPQTERRLVVADMSADFQGLKAPRVVWCVTGLTCITSATLHHCLCSEILDSRDPYLASDFRSVKCDGWKLEAPEEKKRERVSRNDNNSHVPTAAQVRQCLGMQPTMQAHSSSCRLWRRGRD</sequence>
<keyword evidence="2" id="KW-1185">Reference proteome</keyword>
<reference evidence="1" key="1">
    <citation type="submission" date="2022-05" db="EMBL/GenBank/DDBJ databases">
        <title>Chromosome-level genome of Chaenocephalus aceratus.</title>
        <authorList>
            <person name="Park H."/>
        </authorList>
    </citation>
    <scope>NUCLEOTIDE SEQUENCE</scope>
    <source>
        <strain evidence="1">KU_202001</strain>
    </source>
</reference>
<evidence type="ECO:0000313" key="2">
    <source>
        <dbReference type="Proteomes" id="UP001057452"/>
    </source>
</evidence>
<accession>A0ACB9VQ39</accession>